<dbReference type="KEGG" id="xdi:EZH22_31215"/>
<gene>
    <name evidence="1" type="ORF">EZH22_31215</name>
</gene>
<dbReference type="EMBL" id="CP063365">
    <property type="protein sequence ID" value="QRG10244.1"/>
    <property type="molecule type" value="Genomic_DNA"/>
</dbReference>
<evidence type="ECO:0000313" key="2">
    <source>
        <dbReference type="Proteomes" id="UP000596427"/>
    </source>
</evidence>
<dbReference type="Proteomes" id="UP000596427">
    <property type="component" value="Plasmid unnamed3"/>
</dbReference>
<accession>A0A974PUY4</accession>
<evidence type="ECO:0000313" key="1">
    <source>
        <dbReference type="EMBL" id="QRG10244.1"/>
    </source>
</evidence>
<protein>
    <submittedName>
        <fullName evidence="1">Uncharacterized protein</fullName>
    </submittedName>
</protein>
<sequence length="72" mass="8097">MWPAEMKDAAQEFEGTCAGIGEIAERLAVDEDQVEDLMLDAGLERCSDCEWWWWVGELIGDDGRPATCESCR</sequence>
<name>A0A974PUY4_9HYPH</name>
<geneLocation type="plasmid" evidence="1 2">
    <name>unnamed3</name>
</geneLocation>
<dbReference type="RefSeq" id="WP_203197119.1">
    <property type="nucleotide sequence ID" value="NZ_CP063365.1"/>
</dbReference>
<keyword evidence="1" id="KW-0614">Plasmid</keyword>
<dbReference type="AlphaFoldDB" id="A0A974PUY4"/>
<organism evidence="1 2">
    <name type="scientific">Xanthobacter dioxanivorans</name>
    <dbReference type="NCBI Taxonomy" id="2528964"/>
    <lineage>
        <taxon>Bacteria</taxon>
        <taxon>Pseudomonadati</taxon>
        <taxon>Pseudomonadota</taxon>
        <taxon>Alphaproteobacteria</taxon>
        <taxon>Hyphomicrobiales</taxon>
        <taxon>Xanthobacteraceae</taxon>
        <taxon>Xanthobacter</taxon>
    </lineage>
</organism>
<proteinExistence type="predicted"/>
<reference evidence="1 2" key="1">
    <citation type="submission" date="2020-10" db="EMBL/GenBank/DDBJ databases">
        <title>Degradation of 1,4-Dioxane by Xanthobacter sp. YN2, via a Novel Group-2 Soluble Di-Iron Monooxygenase.</title>
        <authorList>
            <person name="Ma F."/>
            <person name="Wang Y."/>
            <person name="Yang J."/>
            <person name="Guo H."/>
            <person name="Su D."/>
            <person name="Yu L."/>
        </authorList>
    </citation>
    <scope>NUCLEOTIDE SEQUENCE [LARGE SCALE GENOMIC DNA]</scope>
    <source>
        <strain evidence="1 2">YN2</strain>
        <plasmid evidence="1 2">unnamed3</plasmid>
    </source>
</reference>
<keyword evidence="2" id="KW-1185">Reference proteome</keyword>